<name>A0A561T4X8_9PSEU</name>
<dbReference type="Gene3D" id="3.40.225.10">
    <property type="entry name" value="Class II aldolase/adducin N-terminal domain"/>
    <property type="match status" value="1"/>
</dbReference>
<dbReference type="RefSeq" id="WP_246170848.1">
    <property type="nucleotide sequence ID" value="NZ_VIWU01000001.1"/>
</dbReference>
<dbReference type="AlphaFoldDB" id="A0A561T4X8"/>
<organism evidence="4 5">
    <name type="scientific">Pseudonocardia hierapolitana</name>
    <dbReference type="NCBI Taxonomy" id="1128676"/>
    <lineage>
        <taxon>Bacteria</taxon>
        <taxon>Bacillati</taxon>
        <taxon>Actinomycetota</taxon>
        <taxon>Actinomycetes</taxon>
        <taxon>Pseudonocardiales</taxon>
        <taxon>Pseudonocardiaceae</taxon>
        <taxon>Pseudonocardia</taxon>
    </lineage>
</organism>
<dbReference type="Pfam" id="PF00596">
    <property type="entry name" value="Aldolase_II"/>
    <property type="match status" value="1"/>
</dbReference>
<sequence>MRVSSRDGGSGTPLGHELAPLRELVAAACRVLAGRGLADGVLGHISVRVDDQRLLVRCRGPRERGLAFTTPEDVRLVDLEGREGARGELDGGYTPPTELPLHVEVLRARADVTAVVHAHPPEVVAADLAGIRIRPIIGAFDIPGTRLAAGGVPVHPRGVLLRDRRLAVEMVASMGDRPVVVLRAHGLTSAAATIEQAVLQAISVDQLARLSLKVVSAGGTLTDLPEADMAELPDLGAEFNTATAWRHELARLPGLLPHAGEPCQRS</sequence>
<keyword evidence="1" id="KW-0479">Metal-binding</keyword>
<dbReference type="GO" id="GO:0016832">
    <property type="term" value="F:aldehyde-lyase activity"/>
    <property type="evidence" value="ECO:0007669"/>
    <property type="project" value="TreeGrafter"/>
</dbReference>
<dbReference type="GO" id="GO:0046872">
    <property type="term" value="F:metal ion binding"/>
    <property type="evidence" value="ECO:0007669"/>
    <property type="project" value="UniProtKB-KW"/>
</dbReference>
<feature type="domain" description="Class II aldolase/adducin N-terminal" evidence="3">
    <location>
        <begin position="23"/>
        <end position="212"/>
    </location>
</feature>
<dbReference type="PANTHER" id="PTHR22789">
    <property type="entry name" value="FUCULOSE PHOSPHATE ALDOLASE"/>
    <property type="match status" value="1"/>
</dbReference>
<evidence type="ECO:0000313" key="5">
    <source>
        <dbReference type="Proteomes" id="UP000321261"/>
    </source>
</evidence>
<dbReference type="InterPro" id="IPR036409">
    <property type="entry name" value="Aldolase_II/adducin_N_sf"/>
</dbReference>
<dbReference type="PANTHER" id="PTHR22789:SF0">
    <property type="entry name" value="3-OXO-TETRONATE 4-PHOSPHATE DECARBOXYLASE-RELATED"/>
    <property type="match status" value="1"/>
</dbReference>
<evidence type="ECO:0000256" key="1">
    <source>
        <dbReference type="ARBA" id="ARBA00022723"/>
    </source>
</evidence>
<dbReference type="SMART" id="SM01007">
    <property type="entry name" value="Aldolase_II"/>
    <property type="match status" value="1"/>
</dbReference>
<evidence type="ECO:0000313" key="4">
    <source>
        <dbReference type="EMBL" id="TWF82152.1"/>
    </source>
</evidence>
<dbReference type="GO" id="GO:0019323">
    <property type="term" value="P:pentose catabolic process"/>
    <property type="evidence" value="ECO:0007669"/>
    <property type="project" value="TreeGrafter"/>
</dbReference>
<keyword evidence="5" id="KW-1185">Reference proteome</keyword>
<dbReference type="Proteomes" id="UP000321261">
    <property type="component" value="Unassembled WGS sequence"/>
</dbReference>
<dbReference type="InterPro" id="IPR050197">
    <property type="entry name" value="Aldolase_class_II_sugar_metab"/>
</dbReference>
<evidence type="ECO:0000259" key="3">
    <source>
        <dbReference type="SMART" id="SM01007"/>
    </source>
</evidence>
<keyword evidence="2" id="KW-0456">Lyase</keyword>
<protein>
    <submittedName>
        <fullName evidence="4">3,4-dihydroxyphthalate decarboxylase</fullName>
    </submittedName>
</protein>
<dbReference type="EMBL" id="VIWU01000001">
    <property type="protein sequence ID" value="TWF82152.1"/>
    <property type="molecule type" value="Genomic_DNA"/>
</dbReference>
<dbReference type="SUPFAM" id="SSF53639">
    <property type="entry name" value="AraD/HMP-PK domain-like"/>
    <property type="match status" value="1"/>
</dbReference>
<dbReference type="InterPro" id="IPR001303">
    <property type="entry name" value="Aldolase_II/adducin_N"/>
</dbReference>
<accession>A0A561T4X8</accession>
<gene>
    <name evidence="4" type="ORF">FHX44_118097</name>
</gene>
<reference evidence="4 5" key="1">
    <citation type="submission" date="2019-06" db="EMBL/GenBank/DDBJ databases">
        <title>Sequencing the genomes of 1000 actinobacteria strains.</title>
        <authorList>
            <person name="Klenk H.-P."/>
        </authorList>
    </citation>
    <scope>NUCLEOTIDE SEQUENCE [LARGE SCALE GENOMIC DNA]</scope>
    <source>
        <strain evidence="4 5">DSM 45671</strain>
    </source>
</reference>
<dbReference type="GO" id="GO:0005829">
    <property type="term" value="C:cytosol"/>
    <property type="evidence" value="ECO:0007669"/>
    <property type="project" value="TreeGrafter"/>
</dbReference>
<evidence type="ECO:0000256" key="2">
    <source>
        <dbReference type="ARBA" id="ARBA00023239"/>
    </source>
</evidence>
<comment type="caution">
    <text evidence="4">The sequence shown here is derived from an EMBL/GenBank/DDBJ whole genome shotgun (WGS) entry which is preliminary data.</text>
</comment>
<proteinExistence type="predicted"/>